<feature type="compositionally biased region" description="Basic and acidic residues" evidence="5">
    <location>
        <begin position="1032"/>
        <end position="1043"/>
    </location>
</feature>
<feature type="compositionally biased region" description="Basic and acidic residues" evidence="5">
    <location>
        <begin position="1746"/>
        <end position="1793"/>
    </location>
</feature>
<feature type="compositionally biased region" description="Basic and acidic residues" evidence="5">
    <location>
        <begin position="768"/>
        <end position="779"/>
    </location>
</feature>
<feature type="compositionally biased region" description="Basic and acidic residues" evidence="5">
    <location>
        <begin position="221"/>
        <end position="231"/>
    </location>
</feature>
<sequence length="2288" mass="260069">MRSVKQVKRAHRIRSLKNAAACKRSAYRRKMQAKHNWQANTVFTGFRLPTVNAPTPTPRKTKEPKQRTAEEIAERQRAREQKRLEKELAKQKASTSALPKLKKTKQEKRPIEESAEKEIIHPKQQSSKKEKVKVEAEEVHEKRPRVEPEKRKGTVKEPSNETRENSVKIAKAEKKEPKIPTKELETEKKKPNAEITERKAKQPGPSESEADGKEKKSKQRAPRESDTDTKEKKAKQRAQPETDADTKERKTKQRAPPEPEADTKEKETKHSAPPASGADTKEKKAKQRAQPEPDADTKERKTKQRAPPEPEADTKEKETKQPASRESDTDIKEKKAKQRAPTEPDADTKERKTKQRAPPEPHADTKERKTKQRASPEPEADTKEKETKQPASRESDTDIKEKKAKQRAPTEPDADTKERKTKQRAPSEPDADTKEKETEHSAPPESGAVTKERKSKQSAQAEPAPTKSKKKGKKGAEIPMAQQHPIVEEVQLKKTEDTAPFSSAPFEHRHVDEHMVKGVRDNENGIDAPTALESTEVAERPKDNMVDEKKGAELTSGSVVVDDAKKVTVPDRSSPLAEEDGQPLNDACDDFKPEERVSLDEKREREQHNAPLENDEDVGESKSKKQRKQKGHHPESEKQDEFQQRAEHAQAVDEATKEVAGETSKKQKKKRNRKSETEHHMPSPDEIQFVEGDSIEVNDAGKVEGGDFTAVVSRRHKKKGHSPELVNAYEETHTTEPLRELDENVEEMHGEEGKLVDLNEQLSVTVAEGERTHESEEPSGKNLQQNSDSGDKQDQRMGMESAYDSQQKPEAASQERDDRYEQECAVEQKQPLEEISTEQPVQAVSQKRGKKAKKISLNEQALQQPLSERPDVEAVEHVEQQKVKQTEQHFEIVITQAERGEEQQQHEMNEPSEDRPKAYELLKDEDNEKLCSENAEQLSENVPEIESDERLQELKEELTVQSGLEKSQEPALSVEYMERGPPQQHLTPQSYDLIPNDDATRRKHMIKELTQRVQGSEYAHADMEQEFPEQLSTKRTDELRPEEGAEDQQYESEQLKAEERAAQQIGEELHLGAELLGQVSREESSQVMAQKEIEYTTHMLQEHILKDDATREVYEGEPNAEQHLDAGPKEEEKAQQRAQENLTTGKHIGEQPHEELQSISIEHVEYEPPEQPFTERHFQSNPQQEEHEEQQKRENLAAEQHITEMPCGELELVLGERVEHSSAEHPSESISLPEKQEEQHEPGDLATYQEVTERQIERQEPVTKKIFEYELHEQLSAEQRSGLVSQEKVQVKERVPGELIADQHYAKKPFEEPEHVPAEHVKYELLKQPSAEEPSESKPQEWKCKEQHDSEEVITNEEITEMQYKKTELIPTERMEHETFQQPSSEEFLEFREEERIEEEQQQSEKSMVDQYIADEPYRKHAHVTAGHVEHGILEQPTEPVIQDAQKKGQYGADELTMDQHVDKREYPEPEYLPKEHVRNELLEGGSMWKSELGEQKKHHEPTKSVADQHIGEKPHGEPEHVPTKYVENELLKRPHAEQPSECIPQEEEEQQHRPEELAANQNIAEKPYGELELEPVATESAKQTSAEEVAADVVQDEPKELQRTSQELIAHQRVAERSNGELESITAEQVEHEKLEPSSERSLESKLQMGGQTEQFGPSELSPDERPHGEPAVVPSDHEIHELLEPSPDSKPEEEIQEEQPSPEELTTDQHVVREAYPEPEPVLAEYVEHEPVEQLSVEQPSEPIIKDKPKREQQRPVELSADRQSVEEPCGKPDESNLQRKEEKEQYRPEELEADQNIPQKSYEELFTPAENAEHELPEQVFPQQPSELLVRKKLEEEQYRPVKSTADLGQRSPEQPSEPIMQDEPKEEKQVPMELSAGQQFAEWPHGKSEYVPAENLEQLVGRPEDVTEHISEKSHEVSPSDQPAEVKPHEEGQREEQEPEVLTVDEHVAPKPNQEQELSDAKQIEEGRRERSVPIGGSGFAPGGHLEGVHAQQLSDEQLSKPVPQERIEEKVGKAEELVEPSGGIMDAKQPISDGVAGVVFNGKDDTAAIEAQGGIHAAEELKKALPQAAVIEASKEIVEEVIPPPTALQTCTCEGPDNKQHTHKTTEVITTGDVPSGGQAVVDKTVTTLGAAGSPKQFAENVDKVAQEHPELMKNANIELGKHVTGKVTIATFTTRTAVTQEPMKVARRDPIMLALERGKRADLLRQRRERVYKLLPRDVEFCTRMIEAHGNDYEAMAKDPTNLYQETAKSIQRKIRIFYESPQYETYVRSKNSSPVLPPVNG</sequence>
<feature type="compositionally biased region" description="Basic and acidic residues" evidence="5">
    <location>
        <begin position="1906"/>
        <end position="1940"/>
    </location>
</feature>
<evidence type="ECO:0000256" key="2">
    <source>
        <dbReference type="ARBA" id="ARBA00008479"/>
    </source>
</evidence>
<feature type="compositionally biased region" description="Basic and acidic residues" evidence="5">
    <location>
        <begin position="1335"/>
        <end position="1351"/>
    </location>
</feature>
<feature type="compositionally biased region" description="Basic and acidic residues" evidence="5">
    <location>
        <begin position="868"/>
        <end position="890"/>
    </location>
</feature>
<dbReference type="Proteomes" id="UP000887569">
    <property type="component" value="Unplaced"/>
</dbReference>
<keyword evidence="4" id="KW-0539">Nucleus</keyword>
<feature type="compositionally biased region" description="Basic and acidic residues" evidence="5">
    <location>
        <begin position="255"/>
        <end position="270"/>
    </location>
</feature>
<feature type="compositionally biased region" description="Basic and acidic residues" evidence="5">
    <location>
        <begin position="730"/>
        <end position="757"/>
    </location>
</feature>
<evidence type="ECO:0000256" key="1">
    <source>
        <dbReference type="ARBA" id="ARBA00004604"/>
    </source>
</evidence>
<feature type="compositionally biased region" description="Basic and acidic residues" evidence="5">
    <location>
        <begin position="60"/>
        <end position="90"/>
    </location>
</feature>
<evidence type="ECO:0000313" key="6">
    <source>
        <dbReference type="Proteomes" id="UP000887569"/>
    </source>
</evidence>
<dbReference type="GO" id="GO:0005730">
    <property type="term" value="C:nucleolus"/>
    <property type="evidence" value="ECO:0007669"/>
    <property type="project" value="UniProtKB-SubCell"/>
</dbReference>
<feature type="region of interest" description="Disordered" evidence="5">
    <location>
        <begin position="1017"/>
        <end position="1060"/>
    </location>
</feature>
<feature type="region of interest" description="Disordered" evidence="5">
    <location>
        <begin position="1432"/>
        <end position="1803"/>
    </location>
</feature>
<feature type="compositionally biased region" description="Basic and acidic residues" evidence="5">
    <location>
        <begin position="674"/>
        <end position="683"/>
    </location>
</feature>
<reference evidence="7" key="1">
    <citation type="submission" date="2022-11" db="UniProtKB">
        <authorList>
            <consortium name="WormBaseParasite"/>
        </authorList>
    </citation>
    <scope>IDENTIFICATION</scope>
</reference>
<accession>A0A915A8W9</accession>
<dbReference type="InterPro" id="IPR019002">
    <property type="entry name" value="Ribosome_biogenesis_Nop16"/>
</dbReference>
<feature type="compositionally biased region" description="Basic and acidic residues" evidence="5">
    <location>
        <begin position="306"/>
        <end position="333"/>
    </location>
</feature>
<feature type="compositionally biased region" description="Basic and acidic residues" evidence="5">
    <location>
        <begin position="537"/>
        <end position="552"/>
    </location>
</feature>
<feature type="compositionally biased region" description="Basic and acidic residues" evidence="5">
    <location>
        <begin position="425"/>
        <end position="442"/>
    </location>
</feature>
<feature type="compositionally biased region" description="Basic and acidic residues" evidence="5">
    <location>
        <begin position="1147"/>
        <end position="1166"/>
    </location>
</feature>
<feature type="compositionally biased region" description="Basic and acidic residues" evidence="5">
    <location>
        <begin position="1304"/>
        <end position="1325"/>
    </location>
</feature>
<feature type="compositionally biased region" description="Basic and acidic residues" evidence="5">
    <location>
        <begin position="1510"/>
        <end position="1539"/>
    </location>
</feature>
<protein>
    <recommendedName>
        <fullName evidence="3">Nucleolar protein 16</fullName>
    </recommendedName>
</protein>
<feature type="region of interest" description="Disordered" evidence="5">
    <location>
        <begin position="46"/>
        <end position="490"/>
    </location>
</feature>
<feature type="compositionally biased region" description="Basic and acidic residues" evidence="5">
    <location>
        <begin position="238"/>
        <end position="248"/>
    </location>
</feature>
<comment type="similarity">
    <text evidence="2">Belongs to the NOP16 family.</text>
</comment>
<feature type="compositionally biased region" description="Basic and acidic residues" evidence="5">
    <location>
        <begin position="374"/>
        <end position="401"/>
    </location>
</feature>
<name>A0A915A8W9_PARUN</name>
<organism evidence="6 7">
    <name type="scientific">Parascaris univalens</name>
    <name type="common">Nematode worm</name>
    <dbReference type="NCBI Taxonomy" id="6257"/>
    <lineage>
        <taxon>Eukaryota</taxon>
        <taxon>Metazoa</taxon>
        <taxon>Ecdysozoa</taxon>
        <taxon>Nematoda</taxon>
        <taxon>Chromadorea</taxon>
        <taxon>Rhabditida</taxon>
        <taxon>Spirurina</taxon>
        <taxon>Ascaridomorpha</taxon>
        <taxon>Ascaridoidea</taxon>
        <taxon>Ascarididae</taxon>
        <taxon>Parascaris</taxon>
    </lineage>
</organism>
<feature type="compositionally biased region" description="Polar residues" evidence="5">
    <location>
        <begin position="857"/>
        <end position="866"/>
    </location>
</feature>
<dbReference type="GO" id="GO:0042273">
    <property type="term" value="P:ribosomal large subunit biogenesis"/>
    <property type="evidence" value="ECO:0007669"/>
    <property type="project" value="TreeGrafter"/>
</dbReference>
<feature type="compositionally biased region" description="Basic and acidic residues" evidence="5">
    <location>
        <begin position="289"/>
        <end position="299"/>
    </location>
</feature>
<feature type="compositionally biased region" description="Basic and acidic residues" evidence="5">
    <location>
        <begin position="107"/>
        <end position="200"/>
    </location>
</feature>
<feature type="compositionally biased region" description="Basic and acidic residues" evidence="5">
    <location>
        <begin position="1630"/>
        <end position="1645"/>
    </location>
</feature>
<evidence type="ECO:0000256" key="4">
    <source>
        <dbReference type="ARBA" id="ARBA00023242"/>
    </source>
</evidence>
<evidence type="ECO:0000256" key="5">
    <source>
        <dbReference type="SAM" id="MobiDB-lite"/>
    </source>
</evidence>
<feature type="compositionally biased region" description="Basic and acidic residues" evidence="5">
    <location>
        <begin position="1963"/>
        <end position="1976"/>
    </location>
</feature>
<feature type="compositionally biased region" description="Basic and acidic residues" evidence="5">
    <location>
        <begin position="357"/>
        <end position="367"/>
    </location>
</feature>
<feature type="compositionally biased region" description="Basic and acidic residues" evidence="5">
    <location>
        <begin position="898"/>
        <end position="916"/>
    </location>
</feature>
<feature type="region of interest" description="Disordered" evidence="5">
    <location>
        <begin position="519"/>
        <end position="693"/>
    </location>
</feature>
<feature type="region of interest" description="Disordered" evidence="5">
    <location>
        <begin position="1837"/>
        <end position="1976"/>
    </location>
</feature>
<evidence type="ECO:0000313" key="7">
    <source>
        <dbReference type="WBParaSite" id="PgR001X_g072_t03"/>
    </source>
</evidence>
<feature type="compositionally biased region" description="Basic and acidic residues" evidence="5">
    <location>
        <begin position="1677"/>
        <end position="1695"/>
    </location>
</feature>
<comment type="subcellular location">
    <subcellularLocation>
        <location evidence="1">Nucleus</location>
        <location evidence="1">Nucleolus</location>
    </subcellularLocation>
</comment>
<proteinExistence type="inferred from homology"/>
<feature type="region of interest" description="Disordered" evidence="5">
    <location>
        <begin position="1215"/>
        <end position="1259"/>
    </location>
</feature>
<feature type="region of interest" description="Disordered" evidence="5">
    <location>
        <begin position="1300"/>
        <end position="1363"/>
    </location>
</feature>
<feature type="compositionally biased region" description="Basic and acidic residues" evidence="5">
    <location>
        <begin position="408"/>
        <end position="418"/>
    </location>
</feature>
<feature type="compositionally biased region" description="Basic and acidic residues" evidence="5">
    <location>
        <begin position="632"/>
        <end position="665"/>
    </location>
</feature>
<feature type="compositionally biased region" description="Basic and acidic residues" evidence="5">
    <location>
        <begin position="1458"/>
        <end position="1482"/>
    </location>
</feature>
<feature type="compositionally biased region" description="Basic and acidic residues" evidence="5">
    <location>
        <begin position="1234"/>
        <end position="1243"/>
    </location>
</feature>
<feature type="compositionally biased region" description="Basic and acidic residues" evidence="5">
    <location>
        <begin position="340"/>
        <end position="350"/>
    </location>
</feature>
<dbReference type="PANTHER" id="PTHR13243:SF1">
    <property type="entry name" value="NUCLEOLAR PROTEIN 16"/>
    <property type="match status" value="1"/>
</dbReference>
<dbReference type="PANTHER" id="PTHR13243">
    <property type="entry name" value="HSPC111 PROTEIN-RELATED"/>
    <property type="match status" value="1"/>
</dbReference>
<keyword evidence="6" id="KW-1185">Reference proteome</keyword>
<feature type="compositionally biased region" description="Basic and acidic residues" evidence="5">
    <location>
        <begin position="813"/>
        <end position="822"/>
    </location>
</feature>
<feature type="region of interest" description="Disordered" evidence="5">
    <location>
        <begin position="713"/>
        <end position="916"/>
    </location>
</feature>
<evidence type="ECO:0000256" key="3">
    <source>
        <dbReference type="ARBA" id="ARBA00015522"/>
    </source>
</evidence>
<feature type="compositionally biased region" description="Basic and acidic residues" evidence="5">
    <location>
        <begin position="1215"/>
        <end position="1227"/>
    </location>
</feature>
<feature type="compositionally biased region" description="Basic and acidic residues" evidence="5">
    <location>
        <begin position="1107"/>
        <end position="1135"/>
    </location>
</feature>
<dbReference type="WBParaSite" id="PgR001X_g072_t03">
    <property type="protein sequence ID" value="PgR001X_g072_t03"/>
    <property type="gene ID" value="PgR001X_g072"/>
</dbReference>
<feature type="region of interest" description="Disordered" evidence="5">
    <location>
        <begin position="1107"/>
        <end position="1194"/>
    </location>
</feature>
<feature type="compositionally biased region" description="Basic and acidic residues" evidence="5">
    <location>
        <begin position="589"/>
        <end position="608"/>
    </location>
</feature>